<dbReference type="InterPro" id="IPR021796">
    <property type="entry name" value="Tll0287-like_dom"/>
</dbReference>
<gene>
    <name evidence="3" type="ORF">SAMN05444515_11449</name>
</gene>
<name>A0A1H7PK33_9GAMM</name>
<dbReference type="RefSeq" id="WP_090254665.1">
    <property type="nucleotide sequence ID" value="NZ_FOAA01000014.1"/>
</dbReference>
<feature type="domain" description="Tll0287-like" evidence="2">
    <location>
        <begin position="30"/>
        <end position="190"/>
    </location>
</feature>
<feature type="signal peptide" evidence="1">
    <location>
        <begin position="1"/>
        <end position="23"/>
    </location>
</feature>
<proteinExistence type="predicted"/>
<dbReference type="STRING" id="1396821.SAMN05444515_11449"/>
<evidence type="ECO:0000259" key="2">
    <source>
        <dbReference type="Pfam" id="PF11845"/>
    </source>
</evidence>
<dbReference type="Proteomes" id="UP000199256">
    <property type="component" value="Unassembled WGS sequence"/>
</dbReference>
<dbReference type="OrthoDB" id="9797588at2"/>
<sequence>MRRMKFPSLALVTVALIHTPVWAQDDTEVRLEQAREAVQHFSESLKTELKTAVEDGGPIHAIDVCHQRAPEIAEEISTRTGIQTGRTSLQLRNPDNAPDDWERGVLNAFEERLAEGEDPKTMEHYEVREENGDRQIRYMRAIPAGELCMTCHGTEVRYDVEQALLRKYPDDQATGYSEGQIRGAFTLVQPM</sequence>
<keyword evidence="4" id="KW-1185">Reference proteome</keyword>
<feature type="chain" id="PRO_5011771822" description="Tll0287-like domain-containing protein" evidence="1">
    <location>
        <begin position="24"/>
        <end position="191"/>
    </location>
</feature>
<keyword evidence="1" id="KW-0732">Signal</keyword>
<dbReference type="Pfam" id="PF11845">
    <property type="entry name" value="Tll0287-like"/>
    <property type="match status" value="1"/>
</dbReference>
<evidence type="ECO:0000256" key="1">
    <source>
        <dbReference type="SAM" id="SignalP"/>
    </source>
</evidence>
<dbReference type="AlphaFoldDB" id="A0A1H7PK33"/>
<reference evidence="4" key="1">
    <citation type="submission" date="2016-10" db="EMBL/GenBank/DDBJ databases">
        <authorList>
            <person name="Varghese N."/>
            <person name="Submissions S."/>
        </authorList>
    </citation>
    <scope>NUCLEOTIDE SEQUENCE [LARGE SCALE GENOMIC DNA]</scope>
    <source>
        <strain evidence="4">DSM 241</strain>
    </source>
</reference>
<accession>A0A1H7PK33</accession>
<protein>
    <recommendedName>
        <fullName evidence="2">Tll0287-like domain-containing protein</fullName>
    </recommendedName>
</protein>
<organism evidence="3 4">
    <name type="scientific">Ectothiorhodospira marina</name>
    <dbReference type="NCBI Taxonomy" id="1396821"/>
    <lineage>
        <taxon>Bacteria</taxon>
        <taxon>Pseudomonadati</taxon>
        <taxon>Pseudomonadota</taxon>
        <taxon>Gammaproteobacteria</taxon>
        <taxon>Chromatiales</taxon>
        <taxon>Ectothiorhodospiraceae</taxon>
        <taxon>Ectothiorhodospira</taxon>
    </lineage>
</organism>
<dbReference type="EMBL" id="FOAA01000014">
    <property type="protein sequence ID" value="SEL35966.1"/>
    <property type="molecule type" value="Genomic_DNA"/>
</dbReference>
<evidence type="ECO:0000313" key="4">
    <source>
        <dbReference type="Proteomes" id="UP000199256"/>
    </source>
</evidence>
<evidence type="ECO:0000313" key="3">
    <source>
        <dbReference type="EMBL" id="SEL35966.1"/>
    </source>
</evidence>